<dbReference type="Proteomes" id="UP001062901">
    <property type="component" value="Unassembled WGS sequence"/>
</dbReference>
<dbReference type="EMBL" id="BAQD01000024">
    <property type="protein sequence ID" value="GBQ07339.1"/>
    <property type="molecule type" value="Genomic_DNA"/>
</dbReference>
<evidence type="ECO:0000313" key="3">
    <source>
        <dbReference type="Proteomes" id="UP001062901"/>
    </source>
</evidence>
<evidence type="ECO:0000313" key="2">
    <source>
        <dbReference type="EMBL" id="GBQ07339.1"/>
    </source>
</evidence>
<comment type="caution">
    <text evidence="2">The sequence shown here is derived from an EMBL/GenBank/DDBJ whole genome shotgun (WGS) entry which is preliminary data.</text>
</comment>
<dbReference type="Pfam" id="PF13730">
    <property type="entry name" value="HTH_36"/>
    <property type="match status" value="1"/>
</dbReference>
<evidence type="ECO:0000256" key="1">
    <source>
        <dbReference type="SAM" id="MobiDB-lite"/>
    </source>
</evidence>
<proteinExistence type="predicted"/>
<protein>
    <recommendedName>
        <fullName evidence="4">Helix-turn-helix domain-containing protein</fullName>
    </recommendedName>
</protein>
<evidence type="ECO:0008006" key="4">
    <source>
        <dbReference type="Google" id="ProtNLM"/>
    </source>
</evidence>
<reference evidence="2" key="1">
    <citation type="submission" date="2013-04" db="EMBL/GenBank/DDBJ databases">
        <title>The genome sequencing project of 58 acetic acid bacteria.</title>
        <authorList>
            <person name="Okamoto-Kainuma A."/>
            <person name="Ishikawa M."/>
            <person name="Umino S."/>
            <person name="Koizumi Y."/>
            <person name="Shiwa Y."/>
            <person name="Yoshikawa H."/>
            <person name="Matsutani M."/>
            <person name="Matsushita K."/>
        </authorList>
    </citation>
    <scope>NUCLEOTIDE SEQUENCE</scope>
    <source>
        <strain evidence="2">DSM 15669</strain>
    </source>
</reference>
<sequence length="272" mass="29910">MSIQAINWALEQPGSPTQKHVLLVLANYANESGESFPSTDTLCAATGLSNRCVRQARYDLIEAGLIEKSTTYTRNGVRLVMAGDAVNVAALSSKVAPDARKEAAPATSEKVAPAASYVAAPASKVAADAAPHNHHLTTNNHHTPYSPPKASKPRPKPKQEFALPDWVPVEAWNGWLEMRRSMKKPATVRAMEIAVKRLAAFKAQGHDPSDILETSTLNNWQGLFAPKSQRPHGQQAAPRMSESERNRNIIFEEMRAQYRSQDHANSERIIFQ</sequence>
<name>A0ABQ0NZP8_9PROT</name>
<accession>A0ABQ0NZP8</accession>
<dbReference type="InterPro" id="IPR036388">
    <property type="entry name" value="WH-like_DNA-bd_sf"/>
</dbReference>
<feature type="compositionally biased region" description="Low complexity" evidence="1">
    <location>
        <begin position="133"/>
        <end position="144"/>
    </location>
</feature>
<keyword evidence="3" id="KW-1185">Reference proteome</keyword>
<organism evidence="2 3">
    <name type="scientific">Saccharibacter floricola DSM 15669</name>
    <dbReference type="NCBI Taxonomy" id="1123227"/>
    <lineage>
        <taxon>Bacteria</taxon>
        <taxon>Pseudomonadati</taxon>
        <taxon>Pseudomonadota</taxon>
        <taxon>Alphaproteobacteria</taxon>
        <taxon>Acetobacterales</taxon>
        <taxon>Acetobacteraceae</taxon>
        <taxon>Saccharibacter</taxon>
    </lineage>
</organism>
<gene>
    <name evidence="2" type="ORF">AA15669_1334</name>
</gene>
<dbReference type="Gene3D" id="1.10.10.10">
    <property type="entry name" value="Winged helix-like DNA-binding domain superfamily/Winged helix DNA-binding domain"/>
    <property type="match status" value="1"/>
</dbReference>
<feature type="region of interest" description="Disordered" evidence="1">
    <location>
        <begin position="133"/>
        <end position="160"/>
    </location>
</feature>
<dbReference type="RefSeq" id="WP_018979454.1">
    <property type="nucleotide sequence ID" value="NZ_BAQD01000024.1"/>
</dbReference>